<dbReference type="Proteomes" id="UP000838100">
    <property type="component" value="Unassembled WGS sequence"/>
</dbReference>
<dbReference type="InterPro" id="IPR036390">
    <property type="entry name" value="WH_DNA-bd_sf"/>
</dbReference>
<dbReference type="Pfam" id="PF13412">
    <property type="entry name" value="HTH_24"/>
    <property type="match status" value="1"/>
</dbReference>
<dbReference type="SUPFAM" id="SSF54909">
    <property type="entry name" value="Dimeric alpha+beta barrel"/>
    <property type="match status" value="1"/>
</dbReference>
<dbReference type="InterPro" id="IPR019887">
    <property type="entry name" value="Tscrpt_reg_AsnC/Lrp_C"/>
</dbReference>
<reference evidence="2" key="1">
    <citation type="submission" date="2021-12" db="EMBL/GenBank/DDBJ databases">
        <authorList>
            <person name="Rodrigo-Torres L."/>
            <person name="Arahal R. D."/>
            <person name="Lucena T."/>
        </authorList>
    </citation>
    <scope>NUCLEOTIDE SEQUENCE</scope>
    <source>
        <strain evidence="2">CECT 8267</strain>
    </source>
</reference>
<dbReference type="SUPFAM" id="SSF46785">
    <property type="entry name" value="Winged helix' DNA-binding domain"/>
    <property type="match status" value="1"/>
</dbReference>
<dbReference type="InterPro" id="IPR011008">
    <property type="entry name" value="Dimeric_a/b-barrel"/>
</dbReference>
<protein>
    <recommendedName>
        <fullName evidence="1">Transcription regulator AsnC/Lrp ligand binding domain-containing protein</fullName>
    </recommendedName>
</protein>
<accession>A0ABM9AGJ1</accession>
<dbReference type="PANTHER" id="PTHR30154:SF53">
    <property type="entry name" value="HTH-TYPE TRANSCRIPTIONAL REGULATOR LRPC"/>
    <property type="match status" value="1"/>
</dbReference>
<feature type="domain" description="Transcription regulator AsnC/Lrp ligand binding" evidence="1">
    <location>
        <begin position="65"/>
        <end position="135"/>
    </location>
</feature>
<dbReference type="InterPro" id="IPR019888">
    <property type="entry name" value="Tscrpt_reg_AsnC-like"/>
</dbReference>
<dbReference type="InterPro" id="IPR036388">
    <property type="entry name" value="WH-like_DNA-bd_sf"/>
</dbReference>
<sequence>MTINKQLLKALTSNSRRSVTDLAKQLGLSRITVKQHMEQLERQVIDGYTVRLKEDVEAKKIKTLVLIAVDQKMIKRLTEQLRKIESVVELASISGEYDYAATLSADNTASIDNDIDTISQIEGIQRTMTSVILSTKFRR</sequence>
<dbReference type="Gene3D" id="1.10.10.10">
    <property type="entry name" value="Winged helix-like DNA-binding domain superfamily/Winged helix DNA-binding domain"/>
    <property type="match status" value="1"/>
</dbReference>
<dbReference type="EMBL" id="CAKLPX010000003">
    <property type="protein sequence ID" value="CAH0992331.1"/>
    <property type="molecule type" value="Genomic_DNA"/>
</dbReference>
<organism evidence="2 3">
    <name type="scientific">Sinobacterium norvegicum</name>
    <dbReference type="NCBI Taxonomy" id="1641715"/>
    <lineage>
        <taxon>Bacteria</taxon>
        <taxon>Pseudomonadati</taxon>
        <taxon>Pseudomonadota</taxon>
        <taxon>Gammaproteobacteria</taxon>
        <taxon>Cellvibrionales</taxon>
        <taxon>Spongiibacteraceae</taxon>
        <taxon>Sinobacterium</taxon>
    </lineage>
</organism>
<proteinExistence type="predicted"/>
<dbReference type="SMART" id="SM00344">
    <property type="entry name" value="HTH_ASNC"/>
    <property type="match status" value="1"/>
</dbReference>
<name>A0ABM9AGJ1_9GAMM</name>
<gene>
    <name evidence="2" type="ORF">SIN8267_02450</name>
</gene>
<dbReference type="PANTHER" id="PTHR30154">
    <property type="entry name" value="LEUCINE-RESPONSIVE REGULATORY PROTEIN"/>
    <property type="match status" value="1"/>
</dbReference>
<evidence type="ECO:0000259" key="1">
    <source>
        <dbReference type="Pfam" id="PF01037"/>
    </source>
</evidence>
<dbReference type="Gene3D" id="3.30.70.920">
    <property type="match status" value="1"/>
</dbReference>
<evidence type="ECO:0000313" key="3">
    <source>
        <dbReference type="Proteomes" id="UP000838100"/>
    </source>
</evidence>
<dbReference type="RefSeq" id="WP_237445025.1">
    <property type="nucleotide sequence ID" value="NZ_CAKLPX010000003.1"/>
</dbReference>
<evidence type="ECO:0000313" key="2">
    <source>
        <dbReference type="EMBL" id="CAH0992331.1"/>
    </source>
</evidence>
<comment type="caution">
    <text evidence="2">The sequence shown here is derived from an EMBL/GenBank/DDBJ whole genome shotgun (WGS) entry which is preliminary data.</text>
</comment>
<keyword evidence="3" id="KW-1185">Reference proteome</keyword>
<dbReference type="Pfam" id="PF01037">
    <property type="entry name" value="AsnC_trans_reg"/>
    <property type="match status" value="1"/>
</dbReference>